<proteinExistence type="predicted"/>
<comment type="caution">
    <text evidence="3">The sequence shown here is derived from an EMBL/GenBank/DDBJ whole genome shotgun (WGS) entry which is preliminary data.</text>
</comment>
<dbReference type="EMBL" id="QJJV01000029">
    <property type="protein sequence ID" value="PXX07566.1"/>
    <property type="molecule type" value="Genomic_DNA"/>
</dbReference>
<accession>A0A1A5XAV9</accession>
<dbReference type="AlphaFoldDB" id="A0A1A5XAV9"/>
<keyword evidence="5" id="KW-1185">Reference proteome</keyword>
<dbReference type="SUPFAM" id="SSF54637">
    <property type="entry name" value="Thioesterase/thiol ester dehydrase-isomerase"/>
    <property type="match status" value="2"/>
</dbReference>
<feature type="domain" description="FAS1-like dehydratase" evidence="1">
    <location>
        <begin position="74"/>
        <end position="134"/>
    </location>
</feature>
<name>A0A1A5XAV9_9BURK</name>
<dbReference type="EMBL" id="FNZM01000017">
    <property type="protein sequence ID" value="SEK09054.1"/>
    <property type="molecule type" value="Genomic_DNA"/>
</dbReference>
<dbReference type="Pfam" id="PF13452">
    <property type="entry name" value="FAS1_DH_region"/>
    <property type="match status" value="1"/>
</dbReference>
<dbReference type="Proteomes" id="UP000183529">
    <property type="component" value="Unassembled WGS sequence"/>
</dbReference>
<dbReference type="GeneID" id="61302670"/>
<evidence type="ECO:0000313" key="4">
    <source>
        <dbReference type="Proteomes" id="UP000183529"/>
    </source>
</evidence>
<evidence type="ECO:0000313" key="3">
    <source>
        <dbReference type="EMBL" id="SEK09054.1"/>
    </source>
</evidence>
<protein>
    <submittedName>
        <fullName evidence="3">3-methylfumaryl-CoA hydratase</fullName>
    </submittedName>
</protein>
<dbReference type="InterPro" id="IPR029069">
    <property type="entry name" value="HotDog_dom_sf"/>
</dbReference>
<dbReference type="InterPro" id="IPR039569">
    <property type="entry name" value="FAS1-like_DH_region"/>
</dbReference>
<evidence type="ECO:0000313" key="2">
    <source>
        <dbReference type="EMBL" id="PXX07566.1"/>
    </source>
</evidence>
<dbReference type="RefSeq" id="WP_065061159.1">
    <property type="nucleotide sequence ID" value="NZ_CADFGN010000003.1"/>
</dbReference>
<gene>
    <name evidence="2" type="ORF">C7400_12920</name>
    <name evidence="3" type="ORF">SAMN05216550_11794</name>
</gene>
<evidence type="ECO:0000259" key="1">
    <source>
        <dbReference type="Pfam" id="PF13452"/>
    </source>
</evidence>
<sequence>MSDSSTPSLDAWLDKSETLADDITSFPLRALAATLDRDAPGEHVPPLWHWLYFLPVAPLAQVGADGHPQRGGFLPPVALPRRMWAGGRLTFHAPLRAGQRAQRTSTIANIEDKTGRSGRLVFVTVQHRYEAADELCIEEEHDIVYRDAPQAGASAPKPVSAPVGETWSRTLTADAVMLFRYSALTFNGHRIHYDFPYVTQEEGYPGLIVHGPLIATLLLDLVHRERPDATVATFAFRAVRPTFAGNAFTLCGLPAADGRSVELWAKDHDGYLTMQATATFA</sequence>
<evidence type="ECO:0000313" key="5">
    <source>
        <dbReference type="Proteomes" id="UP000247515"/>
    </source>
</evidence>
<organism evidence="3 4">
    <name type="scientific">Paraburkholderia tropica</name>
    <dbReference type="NCBI Taxonomy" id="92647"/>
    <lineage>
        <taxon>Bacteria</taxon>
        <taxon>Pseudomonadati</taxon>
        <taxon>Pseudomonadota</taxon>
        <taxon>Betaproteobacteria</taxon>
        <taxon>Burkholderiales</taxon>
        <taxon>Burkholderiaceae</taxon>
        <taxon>Paraburkholderia</taxon>
    </lineage>
</organism>
<reference evidence="2 5" key="2">
    <citation type="submission" date="2018-05" db="EMBL/GenBank/DDBJ databases">
        <title>Genomic Encyclopedia of Type Strains, Phase IV (KMG-V): Genome sequencing to study the core and pangenomes of soil and plant-associated prokaryotes.</title>
        <authorList>
            <person name="Whitman W."/>
        </authorList>
    </citation>
    <scope>NUCLEOTIDE SEQUENCE [LARGE SCALE GENOMIC DNA]</scope>
    <source>
        <strain evidence="2 5">SIr-6563</strain>
    </source>
</reference>
<dbReference type="Proteomes" id="UP000247515">
    <property type="component" value="Unassembled WGS sequence"/>
</dbReference>
<dbReference type="PANTHER" id="PTHR28152">
    <property type="entry name" value="HYDROXYACYL-THIOESTER DEHYDRATASE TYPE 2, MITOCHONDRIAL"/>
    <property type="match status" value="1"/>
</dbReference>
<dbReference type="InterPro" id="IPR052741">
    <property type="entry name" value="Mitochondrial_HTD2"/>
</dbReference>
<dbReference type="OrthoDB" id="7183822at2"/>
<dbReference type="PANTHER" id="PTHR28152:SF1">
    <property type="entry name" value="HYDROXYACYL-THIOESTER DEHYDRATASE TYPE 2, MITOCHONDRIAL"/>
    <property type="match status" value="1"/>
</dbReference>
<reference evidence="3 4" key="1">
    <citation type="submission" date="2016-10" db="EMBL/GenBank/DDBJ databases">
        <authorList>
            <person name="Varghese N."/>
            <person name="Submissions S."/>
        </authorList>
    </citation>
    <scope>NUCLEOTIDE SEQUENCE [LARGE SCALE GENOMIC DNA]</scope>
    <source>
        <strain evidence="3 4">LMG 22274</strain>
    </source>
</reference>
<dbReference type="Gene3D" id="3.10.129.10">
    <property type="entry name" value="Hotdog Thioesterase"/>
    <property type="match status" value="2"/>
</dbReference>
<dbReference type="GO" id="GO:0019171">
    <property type="term" value="F:(3R)-hydroxyacyl-[acyl-carrier-protein] dehydratase activity"/>
    <property type="evidence" value="ECO:0007669"/>
    <property type="project" value="TreeGrafter"/>
</dbReference>